<name>Q5NBK9_ORYSJ</name>
<organism evidence="1">
    <name type="scientific">Oryza sativa subsp. japonica</name>
    <name type="common">Rice</name>
    <dbReference type="NCBI Taxonomy" id="39947"/>
    <lineage>
        <taxon>Eukaryota</taxon>
        <taxon>Viridiplantae</taxon>
        <taxon>Streptophyta</taxon>
        <taxon>Embryophyta</taxon>
        <taxon>Tracheophyta</taxon>
        <taxon>Spermatophyta</taxon>
        <taxon>Magnoliopsida</taxon>
        <taxon>Liliopsida</taxon>
        <taxon>Poales</taxon>
        <taxon>Poaceae</taxon>
        <taxon>BOP clade</taxon>
        <taxon>Oryzoideae</taxon>
        <taxon>Oryzeae</taxon>
        <taxon>Oryzinae</taxon>
        <taxon>Oryza</taxon>
        <taxon>Oryza sativa</taxon>
    </lineage>
</organism>
<accession>Q5NBK9</accession>
<evidence type="ECO:0000313" key="1">
    <source>
        <dbReference type="EMBL" id="BAD81161.1"/>
    </source>
</evidence>
<dbReference type="AlphaFoldDB" id="Q5NBK9"/>
<sequence>MTVGSNTQLHERDYTGNANHSGIIARQTWIEMLRRGCTAGHSQRRAVTYWIYCDDSSSIKDKLEIVDVDVLYQQ</sequence>
<dbReference type="Proteomes" id="UP000817658">
    <property type="component" value="Chromosome 1"/>
</dbReference>
<gene>
    <name evidence="1" type="primary">P0025D05.27</name>
</gene>
<protein>
    <submittedName>
        <fullName evidence="1">Uncharacterized protein P0025D05.27</fullName>
    </submittedName>
</protein>
<reference evidence="1" key="1">
    <citation type="journal article" date="2002" name="Nature">
        <title>The genome sequence and structure of rice chromosome 1.</title>
        <authorList>
            <person name="Sasaki T."/>
            <person name="Matsumoto T."/>
            <person name="Yamamoto K."/>
            <person name="Sakata K."/>
            <person name="Baba T."/>
            <person name="Katayose Y."/>
            <person name="Wu J."/>
            <person name="Niimura Y."/>
            <person name="Cheng Z."/>
            <person name="Nagamura Y."/>
            <person name="Antonio B.A."/>
            <person name="Kanamori H."/>
            <person name="Hosokawa S."/>
            <person name="Masukawa M."/>
            <person name="Arikawa K."/>
            <person name="Chiden Y."/>
            <person name="Hayashi M."/>
            <person name="Okamoto M."/>
            <person name="Ando T."/>
            <person name="Aoki H."/>
            <person name="Arita K."/>
            <person name="Hamada M."/>
            <person name="Harada C."/>
            <person name="Hijishita S."/>
            <person name="Honda M."/>
            <person name="Ichikawa Y."/>
            <person name="Idonuma A."/>
            <person name="Iijima M."/>
            <person name="Ikeda M."/>
            <person name="Ikeno M."/>
            <person name="Itoh S."/>
            <person name="Itoh T."/>
            <person name="Itoh Y."/>
            <person name="Itoh Y."/>
            <person name="Iwabuchi A."/>
            <person name="Kamiya K."/>
            <person name="Karasawa W."/>
            <person name="Katagiri S."/>
            <person name="Kikuta A."/>
            <person name="Kobayashi N."/>
            <person name="Kono I."/>
            <person name="Machita K."/>
            <person name="Maehara T."/>
            <person name="Mizuno H."/>
            <person name="Mizubayashi T."/>
            <person name="Mukai Y."/>
            <person name="Nagasaki H."/>
            <person name="Nakashima M."/>
            <person name="Nakama Y."/>
            <person name="Nakamichi Y."/>
            <person name="Nakamura M."/>
            <person name="Namiki N."/>
            <person name="Negishi M."/>
            <person name="Ohta I."/>
            <person name="Ono N."/>
            <person name="Saji S."/>
            <person name="Sakai K."/>
            <person name="Shibata M."/>
            <person name="Shimokawa T."/>
            <person name="Shomura A."/>
            <person name="Song J."/>
            <person name="Takazaki Y."/>
            <person name="Terasawa K."/>
            <person name="Tsuji K."/>
            <person name="Waki K."/>
            <person name="Yamagata H."/>
            <person name="Yamane H."/>
            <person name="Yoshiki S."/>
            <person name="Yoshihara R."/>
            <person name="Yukawa K."/>
            <person name="Zhong H."/>
            <person name="Iwama H."/>
            <person name="Endo T."/>
            <person name="Ito H."/>
            <person name="Hahn J.H."/>
            <person name="Kim H.I."/>
            <person name="Eun M.Y."/>
            <person name="Yano M."/>
            <person name="Jiang J."/>
            <person name="Gojobori T."/>
        </authorList>
    </citation>
    <scope>NUCLEOTIDE SEQUENCE [LARGE SCALE GENOMIC DNA]</scope>
</reference>
<proteinExistence type="predicted"/>
<dbReference type="EMBL" id="AP001072">
    <property type="protein sequence ID" value="BAD81161.1"/>
    <property type="molecule type" value="Genomic_DNA"/>
</dbReference>